<dbReference type="OrthoDB" id="2059610at2"/>
<evidence type="ECO:0000313" key="3">
    <source>
        <dbReference type="Proteomes" id="UP000184612"/>
    </source>
</evidence>
<proteinExistence type="predicted"/>
<feature type="domain" description="DUF8042" evidence="1">
    <location>
        <begin position="3"/>
        <end position="105"/>
    </location>
</feature>
<keyword evidence="3" id="KW-1185">Reference proteome</keyword>
<dbReference type="STRING" id="1121345.SAMN02745217_02043"/>
<dbReference type="Proteomes" id="UP000184612">
    <property type="component" value="Unassembled WGS sequence"/>
</dbReference>
<dbReference type="InterPro" id="IPR058355">
    <property type="entry name" value="DUF8042"/>
</dbReference>
<dbReference type="AlphaFoldDB" id="A0A1M7Y839"/>
<protein>
    <recommendedName>
        <fullName evidence="1">DUF8042 domain-containing protein</fullName>
    </recommendedName>
</protein>
<dbReference type="Pfam" id="PF26154">
    <property type="entry name" value="DUF8042"/>
    <property type="match status" value="1"/>
</dbReference>
<reference evidence="2 3" key="1">
    <citation type="submission" date="2016-12" db="EMBL/GenBank/DDBJ databases">
        <authorList>
            <person name="Song W.-J."/>
            <person name="Kurnit D.M."/>
        </authorList>
    </citation>
    <scope>NUCLEOTIDE SEQUENCE [LARGE SCALE GENOMIC DNA]</scope>
    <source>
        <strain evidence="2 3">DSM 12503</strain>
    </source>
</reference>
<evidence type="ECO:0000259" key="1">
    <source>
        <dbReference type="Pfam" id="PF26154"/>
    </source>
</evidence>
<dbReference type="EMBL" id="FRFD01000005">
    <property type="protein sequence ID" value="SHO48805.1"/>
    <property type="molecule type" value="Genomic_DNA"/>
</dbReference>
<sequence length="122" mass="13801">MKQQQIEVLGEFYDYSKKLIPAVETVISELKGNRQEDTEEFLNMVIHGINWTIEVLNHTMDIINAGEAIIDKEQINEGILGLERAIREKDDNGAAEVLKDKILPFLLVLNARAAVITNQLLN</sequence>
<organism evidence="2 3">
    <name type="scientific">Anaerocolumna xylanovorans DSM 12503</name>
    <dbReference type="NCBI Taxonomy" id="1121345"/>
    <lineage>
        <taxon>Bacteria</taxon>
        <taxon>Bacillati</taxon>
        <taxon>Bacillota</taxon>
        <taxon>Clostridia</taxon>
        <taxon>Lachnospirales</taxon>
        <taxon>Lachnospiraceae</taxon>
        <taxon>Anaerocolumna</taxon>
    </lineage>
</organism>
<dbReference type="RefSeq" id="WP_073588727.1">
    <property type="nucleotide sequence ID" value="NZ_FRFD01000005.1"/>
</dbReference>
<name>A0A1M7Y839_9FIRM</name>
<accession>A0A1M7Y839</accession>
<evidence type="ECO:0000313" key="2">
    <source>
        <dbReference type="EMBL" id="SHO48805.1"/>
    </source>
</evidence>
<gene>
    <name evidence="2" type="ORF">SAMN02745217_02043</name>
</gene>